<dbReference type="InterPro" id="IPR000542">
    <property type="entry name" value="Carn_acyl_trans"/>
</dbReference>
<reference evidence="11" key="1">
    <citation type="submission" date="2022-11" db="UniProtKB">
        <authorList>
            <consortium name="WormBaseParasite"/>
        </authorList>
    </citation>
    <scope>IDENTIFICATION</scope>
</reference>
<evidence type="ECO:0000256" key="1">
    <source>
        <dbReference type="ARBA" id="ARBA00005005"/>
    </source>
</evidence>
<dbReference type="GO" id="GO:0019254">
    <property type="term" value="P:carnitine metabolic process, CoA-linked"/>
    <property type="evidence" value="ECO:0007669"/>
    <property type="project" value="TreeGrafter"/>
</dbReference>
<accession>A0A915PQF8</accession>
<dbReference type="Gene3D" id="1.10.275.20">
    <property type="entry name" value="Choline/Carnitine o-acyltransferase"/>
    <property type="match status" value="1"/>
</dbReference>
<evidence type="ECO:0000259" key="9">
    <source>
        <dbReference type="Pfam" id="PF00755"/>
    </source>
</evidence>
<keyword evidence="3" id="KW-0813">Transport</keyword>
<dbReference type="InterPro" id="IPR042572">
    <property type="entry name" value="Carn_acyl_trans_N"/>
</dbReference>
<evidence type="ECO:0000256" key="7">
    <source>
        <dbReference type="ARBA" id="ARBA00023315"/>
    </source>
</evidence>
<proteinExistence type="inferred from homology"/>
<dbReference type="GO" id="GO:0006631">
    <property type="term" value="P:fatty acid metabolic process"/>
    <property type="evidence" value="ECO:0007669"/>
    <property type="project" value="UniProtKB-KW"/>
</dbReference>
<keyword evidence="5" id="KW-0276">Fatty acid metabolism</keyword>
<evidence type="ECO:0000256" key="3">
    <source>
        <dbReference type="ARBA" id="ARBA00022448"/>
    </source>
</evidence>
<dbReference type="WBParaSite" id="sdigi.contig317.g7392.t1">
    <property type="protein sequence ID" value="sdigi.contig317.g7392.t1"/>
    <property type="gene ID" value="sdigi.contig317.g7392"/>
</dbReference>
<dbReference type="InterPro" id="IPR039551">
    <property type="entry name" value="Cho/carn_acyl_trans"/>
</dbReference>
<feature type="domain" description="Choline/carnitine acyltransferase" evidence="9">
    <location>
        <begin position="307"/>
        <end position="591"/>
    </location>
</feature>
<dbReference type="GO" id="GO:0005777">
    <property type="term" value="C:peroxisome"/>
    <property type="evidence" value="ECO:0007669"/>
    <property type="project" value="TreeGrafter"/>
</dbReference>
<evidence type="ECO:0000256" key="4">
    <source>
        <dbReference type="ARBA" id="ARBA00022679"/>
    </source>
</evidence>
<evidence type="ECO:0000256" key="6">
    <source>
        <dbReference type="ARBA" id="ARBA00023098"/>
    </source>
</evidence>
<evidence type="ECO:0000256" key="8">
    <source>
        <dbReference type="ARBA" id="ARBA00048999"/>
    </source>
</evidence>
<dbReference type="Gene3D" id="3.30.559.70">
    <property type="entry name" value="Choline/Carnitine o-acyltransferase, domain 2"/>
    <property type="match status" value="1"/>
</dbReference>
<dbReference type="Gene3D" id="3.30.559.10">
    <property type="entry name" value="Chloramphenicol acetyltransferase-like domain"/>
    <property type="match status" value="1"/>
</dbReference>
<dbReference type="Pfam" id="PF00755">
    <property type="entry name" value="Carn_acyltransf"/>
    <property type="match status" value="2"/>
</dbReference>
<dbReference type="Proteomes" id="UP000887581">
    <property type="component" value="Unplaced"/>
</dbReference>
<dbReference type="InterPro" id="IPR042231">
    <property type="entry name" value="Cho/carn_acyl_trans_2"/>
</dbReference>
<comment type="similarity">
    <text evidence="2">Belongs to the carnitine/choline acetyltransferase family.</text>
</comment>
<name>A0A915PQF8_9BILA</name>
<feature type="domain" description="Choline/carnitine acyltransferase" evidence="9">
    <location>
        <begin position="45"/>
        <end position="219"/>
    </location>
</feature>
<organism evidence="10 11">
    <name type="scientific">Setaria digitata</name>
    <dbReference type="NCBI Taxonomy" id="48799"/>
    <lineage>
        <taxon>Eukaryota</taxon>
        <taxon>Metazoa</taxon>
        <taxon>Ecdysozoa</taxon>
        <taxon>Nematoda</taxon>
        <taxon>Chromadorea</taxon>
        <taxon>Rhabditida</taxon>
        <taxon>Spirurina</taxon>
        <taxon>Spiruromorpha</taxon>
        <taxon>Filarioidea</taxon>
        <taxon>Setariidae</taxon>
        <taxon>Setaria</taxon>
    </lineage>
</organism>
<evidence type="ECO:0000313" key="11">
    <source>
        <dbReference type="WBParaSite" id="sdigi.contig317.g7392.t1"/>
    </source>
</evidence>
<dbReference type="PANTHER" id="PTHR22589:SF103">
    <property type="entry name" value="CARNITINE O-ACETYL-TRANSFERASE, ISOFORM A-RELATED"/>
    <property type="match status" value="1"/>
</dbReference>
<evidence type="ECO:0000256" key="2">
    <source>
        <dbReference type="ARBA" id="ARBA00005232"/>
    </source>
</evidence>
<keyword evidence="7" id="KW-0012">Acyltransferase</keyword>
<keyword evidence="4" id="KW-0808">Transferase</keyword>
<evidence type="ECO:0000313" key="10">
    <source>
        <dbReference type="Proteomes" id="UP000887581"/>
    </source>
</evidence>
<sequence length="612" mass="69673">MLRTVCLPARECLTGNKITQLFNRNLKVAVTSANDITYGTLPKYPVPTLHNTVTKFMAFARPLQNDVEYSETVAIANGFLHSEEANQLQTLLEDRAHKMDNWLTQWWIDDAYLCKRTPLPFYSSRALLFPKFNYSDLDGQLEIAAKIIQSSLKYYIKIITNELRQEKFGNSLLCMNQFRKIFGTTRIASSQKDDIFYGIDRKPQPKHIVILRNGHRYVIVHNIAIHYCKQSRYSSDLRDTQGNSSSTLGSNDKLIFRLSVFDANGKVLSIEQLINEMKMHVIPNSVQCNQNPIGIISTDERSVWADYIVGIDGYCGMTYEQTASEVLSAAALMDFVCDEIRNDNFDCDDATGSIEPTVPVHFSISDNDKEHIMQSKINIDKIIFDTDIKVFKFDHFGKDFIKKCGISPDSFIQIAMQVAYYRIYGKQACISETATLRKFKDGRTDVIRLPNFHSAMFTVDVTESEDSERIPTAMMASMLRVAAQQHKKYSLEVMNGKGMDGHLLGLKMIAEEYGKPIPIILETKAYQKMTNFALLTSPIATRHSIPVIFGPSATNCYSICYNPRSDQLHFTICTLHSCKETCSSRFAEELENVLIDMRTIIIKEEEKEKAKM</sequence>
<keyword evidence="10" id="KW-1185">Reference proteome</keyword>
<dbReference type="SUPFAM" id="SSF52777">
    <property type="entry name" value="CoA-dependent acyltransferases"/>
    <property type="match status" value="3"/>
</dbReference>
<comment type="catalytic activity">
    <reaction evidence="8">
        <text>4,8-dimethylnonanoyl-CoA + (R)-carnitine = O-4,8-dimethylnonanoyl-(R)-carnitine + CoA</text>
        <dbReference type="Rhea" id="RHEA:44860"/>
        <dbReference type="ChEBI" id="CHEBI:16347"/>
        <dbReference type="ChEBI" id="CHEBI:57287"/>
        <dbReference type="ChEBI" id="CHEBI:77061"/>
        <dbReference type="ChEBI" id="CHEBI:84654"/>
    </reaction>
</comment>
<protein>
    <submittedName>
        <fullName evidence="11">Choline/carnitine acyltransferase domain-containing protein</fullName>
    </submittedName>
</protein>
<dbReference type="GO" id="GO:0004092">
    <property type="term" value="F:carnitine O-acetyltransferase activity"/>
    <property type="evidence" value="ECO:0007669"/>
    <property type="project" value="TreeGrafter"/>
</dbReference>
<evidence type="ECO:0000256" key="5">
    <source>
        <dbReference type="ARBA" id="ARBA00022832"/>
    </source>
</evidence>
<comment type="pathway">
    <text evidence="1">Lipid metabolism; fatty acid beta-oxidation.</text>
</comment>
<dbReference type="AlphaFoldDB" id="A0A915PQF8"/>
<dbReference type="PANTHER" id="PTHR22589">
    <property type="entry name" value="CARNITINE O-ACYLTRANSFERASE"/>
    <property type="match status" value="1"/>
</dbReference>
<dbReference type="InterPro" id="IPR023213">
    <property type="entry name" value="CAT-like_dom_sf"/>
</dbReference>
<keyword evidence="6" id="KW-0443">Lipid metabolism</keyword>